<comment type="catalytic activity">
    <reaction evidence="5">
        <text>a uridine in tRNA = a pseudouridine in tRNA</text>
        <dbReference type="Rhea" id="RHEA:54572"/>
        <dbReference type="Rhea" id="RHEA-COMP:13339"/>
        <dbReference type="Rhea" id="RHEA-COMP:13934"/>
        <dbReference type="ChEBI" id="CHEBI:65314"/>
        <dbReference type="ChEBI" id="CHEBI:65315"/>
    </reaction>
</comment>
<comment type="catalytic activity">
    <reaction evidence="2">
        <text>uridine in 5S rRNA = pseudouridine in 5S rRNA</text>
        <dbReference type="Rhea" id="RHEA:47036"/>
        <dbReference type="Rhea" id="RHEA-COMP:11730"/>
        <dbReference type="Rhea" id="RHEA-COMP:11731"/>
        <dbReference type="ChEBI" id="CHEBI:65314"/>
        <dbReference type="ChEBI" id="CHEBI:65315"/>
    </reaction>
</comment>
<evidence type="ECO:0000256" key="5">
    <source>
        <dbReference type="ARBA" id="ARBA00036943"/>
    </source>
</evidence>
<evidence type="ECO:0000313" key="10">
    <source>
        <dbReference type="Proteomes" id="UP001249851"/>
    </source>
</evidence>
<evidence type="ECO:0000256" key="6">
    <source>
        <dbReference type="ARBA" id="ARBA00039953"/>
    </source>
</evidence>
<dbReference type="Pfam" id="PF00849">
    <property type="entry name" value="PseudoU_synth_2"/>
    <property type="match status" value="1"/>
</dbReference>
<keyword evidence="10" id="KW-1185">Reference proteome</keyword>
<protein>
    <recommendedName>
        <fullName evidence="6">Pseudouridylate synthase RPUSD4, mitochondrial</fullName>
    </recommendedName>
    <alternativeName>
        <fullName evidence="7">RNA pseudouridylate synthase domain-containing protein 4</fullName>
    </alternativeName>
</protein>
<dbReference type="GO" id="GO:0003723">
    <property type="term" value="F:RNA binding"/>
    <property type="evidence" value="ECO:0007669"/>
    <property type="project" value="InterPro"/>
</dbReference>
<comment type="similarity">
    <text evidence="3">Belongs to the pseudouridine synthase RluA family.</text>
</comment>
<gene>
    <name evidence="9" type="ORF">P5673_000523</name>
</gene>
<dbReference type="EMBL" id="JARQWQ010000001">
    <property type="protein sequence ID" value="KAK2574367.1"/>
    <property type="molecule type" value="Genomic_DNA"/>
</dbReference>
<name>A0AAD9VHW4_ACRCE</name>
<dbReference type="PANTHER" id="PTHR21600">
    <property type="entry name" value="MITOCHONDRIAL RNA PSEUDOURIDINE SYNTHASE"/>
    <property type="match status" value="1"/>
</dbReference>
<feature type="non-terminal residue" evidence="9">
    <location>
        <position position="1"/>
    </location>
</feature>
<evidence type="ECO:0000256" key="7">
    <source>
        <dbReference type="ARBA" id="ARBA00041563"/>
    </source>
</evidence>
<dbReference type="SUPFAM" id="SSF55120">
    <property type="entry name" value="Pseudouridine synthase"/>
    <property type="match status" value="2"/>
</dbReference>
<accession>A0AAD9VHW4</accession>
<evidence type="ECO:0000256" key="1">
    <source>
        <dbReference type="ARBA" id="ARBA00001166"/>
    </source>
</evidence>
<dbReference type="Proteomes" id="UP001249851">
    <property type="component" value="Unassembled WGS sequence"/>
</dbReference>
<organism evidence="9 10">
    <name type="scientific">Acropora cervicornis</name>
    <name type="common">Staghorn coral</name>
    <dbReference type="NCBI Taxonomy" id="6130"/>
    <lineage>
        <taxon>Eukaryota</taxon>
        <taxon>Metazoa</taxon>
        <taxon>Cnidaria</taxon>
        <taxon>Anthozoa</taxon>
        <taxon>Hexacorallia</taxon>
        <taxon>Scleractinia</taxon>
        <taxon>Astrocoeniina</taxon>
        <taxon>Acroporidae</taxon>
        <taxon>Acropora</taxon>
    </lineage>
</organism>
<evidence type="ECO:0000313" key="9">
    <source>
        <dbReference type="EMBL" id="KAK2574367.1"/>
    </source>
</evidence>
<proteinExistence type="inferred from homology"/>
<keyword evidence="4" id="KW-0413">Isomerase</keyword>
<dbReference type="CDD" id="cd02869">
    <property type="entry name" value="PseudoU_synth_RluA_like"/>
    <property type="match status" value="1"/>
</dbReference>
<reference evidence="9" key="1">
    <citation type="journal article" date="2023" name="G3 (Bethesda)">
        <title>Whole genome assembly and annotation of the endangered Caribbean coral Acropora cervicornis.</title>
        <authorList>
            <person name="Selwyn J.D."/>
            <person name="Vollmer S.V."/>
        </authorList>
    </citation>
    <scope>NUCLEOTIDE SEQUENCE</scope>
    <source>
        <strain evidence="9">K2</strain>
    </source>
</reference>
<sequence length="338" mass="38191">IVHEGNKSTPLFTDDIIAVNKPYGLPVLSGPGVKMCITDMLDELTEIMKLQKKPQLAHRLDRYNENLCTWCKKQNIGERHVKALKNFSWRSVTKDCSGTLLLTRTPTAAKKLTEMFSNRTVKKKYLAVTAGVPTYEEGEINIPIGGTKLTGGHRIVIGRELIGKSDEILKAEGFKNAKTRFEVLDANKTTCALLQLEPITGLKHQIRVHLAEGLKCPILGDHKFSSDIHQPQVLPLRLLQLLQIEGVKTKTNPEGRGKIRPWQRALIPLHLHARQLTLPQFDDGKDIDITAPIPEYFQETLQKLKLHPKRKNMTMSREQGEYFKLKQLGKSTKKIVGF</sequence>
<feature type="domain" description="Pseudouridine synthase RsuA/RluA-like" evidence="8">
    <location>
        <begin position="94"/>
        <end position="211"/>
    </location>
</feature>
<evidence type="ECO:0000256" key="4">
    <source>
        <dbReference type="ARBA" id="ARBA00023235"/>
    </source>
</evidence>
<comment type="catalytic activity">
    <reaction evidence="1">
        <text>a uridine in mRNA = a pseudouridine in mRNA</text>
        <dbReference type="Rhea" id="RHEA:56644"/>
        <dbReference type="Rhea" id="RHEA-COMP:14658"/>
        <dbReference type="Rhea" id="RHEA-COMP:14659"/>
        <dbReference type="ChEBI" id="CHEBI:65314"/>
        <dbReference type="ChEBI" id="CHEBI:65315"/>
    </reaction>
</comment>
<dbReference type="Gene3D" id="3.30.2350.10">
    <property type="entry name" value="Pseudouridine synthase"/>
    <property type="match status" value="1"/>
</dbReference>
<evidence type="ECO:0000256" key="3">
    <source>
        <dbReference type="ARBA" id="ARBA00010876"/>
    </source>
</evidence>
<dbReference type="GO" id="GO:0001522">
    <property type="term" value="P:pseudouridine synthesis"/>
    <property type="evidence" value="ECO:0007669"/>
    <property type="project" value="InterPro"/>
</dbReference>
<dbReference type="InterPro" id="IPR006145">
    <property type="entry name" value="PsdUridine_synth_RsuA/RluA"/>
</dbReference>
<evidence type="ECO:0000256" key="2">
    <source>
        <dbReference type="ARBA" id="ARBA00001896"/>
    </source>
</evidence>
<dbReference type="PANTHER" id="PTHR21600:SF83">
    <property type="entry name" value="PSEUDOURIDYLATE SYNTHASE RPUSD4, MITOCHONDRIAL"/>
    <property type="match status" value="1"/>
</dbReference>
<comment type="caution">
    <text evidence="9">The sequence shown here is derived from an EMBL/GenBank/DDBJ whole genome shotgun (WGS) entry which is preliminary data.</text>
</comment>
<evidence type="ECO:0000259" key="8">
    <source>
        <dbReference type="Pfam" id="PF00849"/>
    </source>
</evidence>
<dbReference type="AlphaFoldDB" id="A0AAD9VHW4"/>
<dbReference type="GO" id="GO:0009982">
    <property type="term" value="F:pseudouridine synthase activity"/>
    <property type="evidence" value="ECO:0007669"/>
    <property type="project" value="InterPro"/>
</dbReference>
<reference evidence="9" key="2">
    <citation type="journal article" date="2023" name="Science">
        <title>Genomic signatures of disease resistance in endangered staghorn corals.</title>
        <authorList>
            <person name="Vollmer S.V."/>
            <person name="Selwyn J.D."/>
            <person name="Despard B.A."/>
            <person name="Roesel C.L."/>
        </authorList>
    </citation>
    <scope>NUCLEOTIDE SEQUENCE</scope>
    <source>
        <strain evidence="9">K2</strain>
    </source>
</reference>
<dbReference type="InterPro" id="IPR020103">
    <property type="entry name" value="PsdUridine_synth_cat_dom_sf"/>
</dbReference>
<dbReference type="InterPro" id="IPR050188">
    <property type="entry name" value="RluA_PseudoU_synthase"/>
</dbReference>